<evidence type="ECO:0000313" key="4">
    <source>
        <dbReference type="Proteomes" id="UP000650994"/>
    </source>
</evidence>
<sequence>MIYVERNIISLPEVFYSKEVEIAKKRLEEFYLSSEGNKSQRRFSNPFNVKIAKEIKYPLKDLFKHKCAYCESLIHPAAAAGDLDHFRPKGGARGLETDFSNEHYWWLSYEWRNIYYSCQMCNRYKSTWFPVEGHRINILAPYEETIFKEKALLIDPCNDRPEDHLIYDEDGKVDFLTSKGKITIEILKLNRHELVEARSLKLKDLYSEWELFTKLFRREKTNRKKIKKIAEDWELLFTQFSENTYLGIQRYMLSKWIANNPNVQGYLSNREYNREFIKEYIPLKETSKYLENFQSIEQLNEEEKKIIEEKLNIDQLKHVYIEKIEINNFKCFSNIQINLNDSNIEEITNQLESTEIKNEP</sequence>
<evidence type="ECO:0000313" key="2">
    <source>
        <dbReference type="EMBL" id="SHK88392.1"/>
    </source>
</evidence>
<protein>
    <submittedName>
        <fullName evidence="2">TIGR02646 family protein</fullName>
    </submittedName>
</protein>
<reference evidence="3" key="3">
    <citation type="submission" date="2016-11" db="EMBL/GenBank/DDBJ databases">
        <authorList>
            <person name="Varghese N."/>
            <person name="Submissions S."/>
        </authorList>
    </citation>
    <scope>NUCLEOTIDE SEQUENCE [LARGE SCALE GENOMIC DNA]</scope>
    <source>
        <strain evidence="3">DSM 27989</strain>
    </source>
</reference>
<reference evidence="2" key="2">
    <citation type="submission" date="2016-11" db="EMBL/GenBank/DDBJ databases">
        <authorList>
            <person name="Jaros S."/>
            <person name="Januszkiewicz K."/>
            <person name="Wedrychowicz H."/>
        </authorList>
    </citation>
    <scope>NUCLEOTIDE SEQUENCE [LARGE SCALE GENOMIC DNA]</scope>
    <source>
        <strain evidence="2">DSM 27989</strain>
    </source>
</reference>
<evidence type="ECO:0000313" key="3">
    <source>
        <dbReference type="Proteomes" id="UP000184120"/>
    </source>
</evidence>
<dbReference type="EMBL" id="BMFL01000002">
    <property type="protein sequence ID" value="GGE89078.1"/>
    <property type="molecule type" value="Genomic_DNA"/>
</dbReference>
<gene>
    <name evidence="1" type="ORF">GCM10010984_03410</name>
    <name evidence="2" type="ORF">SAMN05443634_104152</name>
</gene>
<keyword evidence="4" id="KW-1185">Reference proteome</keyword>
<reference evidence="1" key="5">
    <citation type="submission" date="2024-05" db="EMBL/GenBank/DDBJ databases">
        <authorList>
            <person name="Sun Q."/>
            <person name="Zhou Y."/>
        </authorList>
    </citation>
    <scope>NUCLEOTIDE SEQUENCE</scope>
    <source>
        <strain evidence="1">CGMCC 1.12707</strain>
    </source>
</reference>
<dbReference type="Proteomes" id="UP000184120">
    <property type="component" value="Unassembled WGS sequence"/>
</dbReference>
<dbReference type="RefSeq" id="WP_072930618.1">
    <property type="nucleotide sequence ID" value="NZ_BMFL01000002.1"/>
</dbReference>
<dbReference type="AlphaFoldDB" id="A0A1M6W3N0"/>
<dbReference type="STRING" id="1434701.SAMN05443634_104152"/>
<reference evidence="1" key="1">
    <citation type="journal article" date="2014" name="Int. J. Syst. Evol. Microbiol.">
        <title>Complete genome of a new Firmicutes species belonging to the dominant human colonic microbiota ('Ruminococcus bicirculans') reveals two chromosomes and a selective capacity to utilize plant glucans.</title>
        <authorList>
            <consortium name="NISC Comparative Sequencing Program"/>
            <person name="Wegmann U."/>
            <person name="Louis P."/>
            <person name="Goesmann A."/>
            <person name="Henrissat B."/>
            <person name="Duncan S.H."/>
            <person name="Flint H.J."/>
        </authorList>
    </citation>
    <scope>NUCLEOTIDE SEQUENCE</scope>
    <source>
        <strain evidence="1">CGMCC 1.12707</strain>
    </source>
</reference>
<reference evidence="4" key="4">
    <citation type="journal article" date="2019" name="Int. J. Syst. Evol. Microbiol.">
        <title>The Global Catalogue of Microorganisms (GCM) 10K type strain sequencing project: providing services to taxonomists for standard genome sequencing and annotation.</title>
        <authorList>
            <consortium name="The Broad Institute Genomics Platform"/>
            <consortium name="The Broad Institute Genome Sequencing Center for Infectious Disease"/>
            <person name="Wu L."/>
            <person name="Ma J."/>
        </authorList>
    </citation>
    <scope>NUCLEOTIDE SEQUENCE [LARGE SCALE GENOMIC DNA]</scope>
    <source>
        <strain evidence="4">CGMCC 1.12707</strain>
    </source>
</reference>
<dbReference type="OrthoDB" id="5918473at2"/>
<name>A0A1M6W3N0_9FLAO</name>
<dbReference type="Gene3D" id="1.10.30.50">
    <property type="match status" value="1"/>
</dbReference>
<organism evidence="2 3">
    <name type="scientific">Chishuiella changwenlii</name>
    <dbReference type="NCBI Taxonomy" id="1434701"/>
    <lineage>
        <taxon>Bacteria</taxon>
        <taxon>Pseudomonadati</taxon>
        <taxon>Bacteroidota</taxon>
        <taxon>Flavobacteriia</taxon>
        <taxon>Flavobacteriales</taxon>
        <taxon>Weeksellaceae</taxon>
        <taxon>Chishuiella</taxon>
    </lineage>
</organism>
<proteinExistence type="predicted"/>
<dbReference type="Proteomes" id="UP000650994">
    <property type="component" value="Unassembled WGS sequence"/>
</dbReference>
<dbReference type="EMBL" id="FRBH01000004">
    <property type="protein sequence ID" value="SHK88392.1"/>
    <property type="molecule type" value="Genomic_DNA"/>
</dbReference>
<accession>A0A1M6W3N0</accession>
<evidence type="ECO:0000313" key="1">
    <source>
        <dbReference type="EMBL" id="GGE89078.1"/>
    </source>
</evidence>